<name>A0A2M7AP69_UNCKA</name>
<dbReference type="PANTHER" id="PTHR45947">
    <property type="entry name" value="SULFOQUINOVOSYL TRANSFERASE SQD2"/>
    <property type="match status" value="1"/>
</dbReference>
<accession>A0A2M7AP69</accession>
<feature type="domain" description="Glycosyltransferase subfamily 4-like N-terminal" evidence="2">
    <location>
        <begin position="13"/>
        <end position="187"/>
    </location>
</feature>
<proteinExistence type="predicted"/>
<dbReference type="Gene3D" id="3.40.50.2000">
    <property type="entry name" value="Glycogen Phosphorylase B"/>
    <property type="match status" value="2"/>
</dbReference>
<evidence type="ECO:0000259" key="1">
    <source>
        <dbReference type="Pfam" id="PF00534"/>
    </source>
</evidence>
<dbReference type="AlphaFoldDB" id="A0A2M7AP69"/>
<feature type="domain" description="Glycosyl transferase family 1" evidence="1">
    <location>
        <begin position="233"/>
        <end position="385"/>
    </location>
</feature>
<protein>
    <submittedName>
        <fullName evidence="3">Glycosyl transferase</fullName>
    </submittedName>
</protein>
<gene>
    <name evidence="3" type="ORF">COS81_01095</name>
</gene>
<evidence type="ECO:0000313" key="4">
    <source>
        <dbReference type="Proteomes" id="UP000229916"/>
    </source>
</evidence>
<keyword evidence="3" id="KW-0808">Transferase</keyword>
<dbReference type="InterPro" id="IPR050194">
    <property type="entry name" value="Glycosyltransferase_grp1"/>
</dbReference>
<sequence>MKVALVHDYLNQFGGAERVLWAIHEIFPEAPIYTSIFDPLKLPPEFRKLEVVTSSIQKMPFVSLFTKHYTFVYPLVFESFDFSEYDVVISSTASFAKGVLVKPETLHICYCHTPPRFLYHYATEVNRRKIWYLAPFLALFDNYFRIWDFNAAQRVDYFVANSRHTASRISKFYRREARVIYPPVEVAKSTQLNVKSQAYFREKTQDFSPEMPARDGSAFGGKTLNLFLEKRRKPRALALEGHHFLIVSRLAQYKRIDLAILACNKLNLNLKIIGTGRDEKRLKRMAGKTIEFLGFVEDKQVADYFLDCQAFLFPGEDDFGITPIEAMSYGKPVLALGKGGVLESIIPGKTGEFFAEETVEALAKTIQNFKPDRYRAEDCIKQAQKFSKDNFKKNFSKFVNEKWDEFCQK</sequence>
<dbReference type="Pfam" id="PF00534">
    <property type="entry name" value="Glycos_transf_1"/>
    <property type="match status" value="1"/>
</dbReference>
<comment type="caution">
    <text evidence="3">The sequence shown here is derived from an EMBL/GenBank/DDBJ whole genome shotgun (WGS) entry which is preliminary data.</text>
</comment>
<dbReference type="InterPro" id="IPR028098">
    <property type="entry name" value="Glyco_trans_4-like_N"/>
</dbReference>
<dbReference type="GO" id="GO:0016757">
    <property type="term" value="F:glycosyltransferase activity"/>
    <property type="evidence" value="ECO:0007669"/>
    <property type="project" value="InterPro"/>
</dbReference>
<dbReference type="Proteomes" id="UP000229916">
    <property type="component" value="Unassembled WGS sequence"/>
</dbReference>
<dbReference type="Pfam" id="PF13439">
    <property type="entry name" value="Glyco_transf_4"/>
    <property type="match status" value="1"/>
</dbReference>
<dbReference type="EMBL" id="PEWD01000023">
    <property type="protein sequence ID" value="PIU69178.1"/>
    <property type="molecule type" value="Genomic_DNA"/>
</dbReference>
<reference evidence="4" key="1">
    <citation type="submission" date="2017-09" db="EMBL/GenBank/DDBJ databases">
        <title>Depth-based differentiation of microbial function through sediment-hosted aquifers and enrichment of novel symbionts in the deep terrestrial subsurface.</title>
        <authorList>
            <person name="Probst A.J."/>
            <person name="Ladd B."/>
            <person name="Jarett J.K."/>
            <person name="Geller-Mcgrath D.E."/>
            <person name="Sieber C.M.K."/>
            <person name="Emerson J.B."/>
            <person name="Anantharaman K."/>
            <person name="Thomas B.C."/>
            <person name="Malmstrom R."/>
            <person name="Stieglmeier M."/>
            <person name="Klingl A."/>
            <person name="Woyke T."/>
            <person name="Ryan C.M."/>
            <person name="Banfield J.F."/>
        </authorList>
    </citation>
    <scope>NUCLEOTIDE SEQUENCE [LARGE SCALE GENOMIC DNA]</scope>
</reference>
<dbReference type="SUPFAM" id="SSF53756">
    <property type="entry name" value="UDP-Glycosyltransferase/glycogen phosphorylase"/>
    <property type="match status" value="1"/>
</dbReference>
<evidence type="ECO:0000313" key="3">
    <source>
        <dbReference type="EMBL" id="PIU69178.1"/>
    </source>
</evidence>
<organism evidence="3 4">
    <name type="scientific">candidate division WWE3 bacterium CG06_land_8_20_14_3_00_42_16</name>
    <dbReference type="NCBI Taxonomy" id="1975083"/>
    <lineage>
        <taxon>Bacteria</taxon>
        <taxon>Katanobacteria</taxon>
    </lineage>
</organism>
<evidence type="ECO:0000259" key="2">
    <source>
        <dbReference type="Pfam" id="PF13439"/>
    </source>
</evidence>
<dbReference type="PANTHER" id="PTHR45947:SF3">
    <property type="entry name" value="SULFOQUINOVOSYL TRANSFERASE SQD2"/>
    <property type="match status" value="1"/>
</dbReference>
<dbReference type="InterPro" id="IPR001296">
    <property type="entry name" value="Glyco_trans_1"/>
</dbReference>